<dbReference type="EMBL" id="JBHPON010000001">
    <property type="protein sequence ID" value="MFC6035713.1"/>
    <property type="molecule type" value="Genomic_DNA"/>
</dbReference>
<dbReference type="InterPro" id="IPR039426">
    <property type="entry name" value="TonB-dep_rcpt-like"/>
</dbReference>
<dbReference type="Gene3D" id="2.40.170.20">
    <property type="entry name" value="TonB-dependent receptor, beta-barrel domain"/>
    <property type="match status" value="1"/>
</dbReference>
<keyword evidence="16" id="KW-0675">Receptor</keyword>
<dbReference type="Pfam" id="PF07715">
    <property type="entry name" value="Plug"/>
    <property type="match status" value="1"/>
</dbReference>
<evidence type="ECO:0000256" key="12">
    <source>
        <dbReference type="RuleBase" id="RU003357"/>
    </source>
</evidence>
<dbReference type="InterPro" id="IPR000531">
    <property type="entry name" value="Beta-barrel_TonB"/>
</dbReference>
<comment type="similarity">
    <text evidence="11 12">Belongs to the TonB-dependent receptor family.</text>
</comment>
<keyword evidence="10 11" id="KW-0998">Cell outer membrane</keyword>
<dbReference type="CDD" id="cd01347">
    <property type="entry name" value="ligand_gated_channel"/>
    <property type="match status" value="1"/>
</dbReference>
<evidence type="ECO:0000256" key="6">
    <source>
        <dbReference type="ARBA" id="ARBA00023004"/>
    </source>
</evidence>
<gene>
    <name evidence="16" type="ORF">ACFMB1_09180</name>
</gene>
<accession>A0ABW1KUB4</accession>
<dbReference type="PANTHER" id="PTHR32552:SF81">
    <property type="entry name" value="TONB-DEPENDENT OUTER MEMBRANE RECEPTOR"/>
    <property type="match status" value="1"/>
</dbReference>
<keyword evidence="6" id="KW-0408">Iron</keyword>
<comment type="caution">
    <text evidence="16">The sequence shown here is derived from an EMBL/GenBank/DDBJ whole genome shotgun (WGS) entry which is preliminary data.</text>
</comment>
<evidence type="ECO:0000256" key="4">
    <source>
        <dbReference type="ARBA" id="ARBA00022496"/>
    </source>
</evidence>
<dbReference type="PROSITE" id="PS52016">
    <property type="entry name" value="TONB_DEPENDENT_REC_3"/>
    <property type="match status" value="1"/>
</dbReference>
<protein>
    <submittedName>
        <fullName evidence="16">TonB-dependent receptor</fullName>
    </submittedName>
</protein>
<comment type="subcellular location">
    <subcellularLocation>
        <location evidence="1 11">Cell outer membrane</location>
        <topology evidence="1 11">Multi-pass membrane protein</topology>
    </subcellularLocation>
</comment>
<feature type="signal peptide" evidence="13">
    <location>
        <begin position="1"/>
        <end position="28"/>
    </location>
</feature>
<feature type="domain" description="TonB-dependent receptor plug" evidence="15">
    <location>
        <begin position="57"/>
        <end position="162"/>
    </location>
</feature>
<evidence type="ECO:0000259" key="14">
    <source>
        <dbReference type="Pfam" id="PF00593"/>
    </source>
</evidence>
<evidence type="ECO:0000256" key="5">
    <source>
        <dbReference type="ARBA" id="ARBA00022692"/>
    </source>
</evidence>
<keyword evidence="7" id="KW-0406">Ion transport</keyword>
<reference evidence="16 17" key="1">
    <citation type="submission" date="2024-09" db="EMBL/GenBank/DDBJ databases">
        <authorList>
            <person name="Zhang Z.-H."/>
        </authorList>
    </citation>
    <scope>NUCLEOTIDE SEQUENCE [LARGE SCALE GENOMIC DNA]</scope>
    <source>
        <strain evidence="16 17">HHTR114</strain>
    </source>
</reference>
<evidence type="ECO:0000256" key="8">
    <source>
        <dbReference type="ARBA" id="ARBA00023077"/>
    </source>
</evidence>
<keyword evidence="13" id="KW-0732">Signal</keyword>
<keyword evidence="5 11" id="KW-0812">Transmembrane</keyword>
<feature type="chain" id="PRO_5045810710" evidence="13">
    <location>
        <begin position="29"/>
        <end position="752"/>
    </location>
</feature>
<keyword evidence="3 11" id="KW-1134">Transmembrane beta strand</keyword>
<dbReference type="PANTHER" id="PTHR32552">
    <property type="entry name" value="FERRICHROME IRON RECEPTOR-RELATED"/>
    <property type="match status" value="1"/>
</dbReference>
<evidence type="ECO:0000256" key="10">
    <source>
        <dbReference type="ARBA" id="ARBA00023237"/>
    </source>
</evidence>
<name>A0ABW1KUB4_9PROT</name>
<keyword evidence="4" id="KW-0410">Iron transport</keyword>
<evidence type="ECO:0000256" key="1">
    <source>
        <dbReference type="ARBA" id="ARBA00004571"/>
    </source>
</evidence>
<dbReference type="Pfam" id="PF00593">
    <property type="entry name" value="TonB_dep_Rec_b-barrel"/>
    <property type="match status" value="1"/>
</dbReference>
<dbReference type="RefSeq" id="WP_379878774.1">
    <property type="nucleotide sequence ID" value="NZ_JBHPON010000001.1"/>
</dbReference>
<dbReference type="InterPro" id="IPR012910">
    <property type="entry name" value="Plug_dom"/>
</dbReference>
<keyword evidence="17" id="KW-1185">Reference proteome</keyword>
<keyword evidence="2 11" id="KW-0813">Transport</keyword>
<proteinExistence type="inferred from homology"/>
<evidence type="ECO:0000256" key="13">
    <source>
        <dbReference type="SAM" id="SignalP"/>
    </source>
</evidence>
<feature type="domain" description="TonB-dependent receptor-like beta-barrel" evidence="14">
    <location>
        <begin position="270"/>
        <end position="721"/>
    </location>
</feature>
<evidence type="ECO:0000256" key="3">
    <source>
        <dbReference type="ARBA" id="ARBA00022452"/>
    </source>
</evidence>
<dbReference type="InterPro" id="IPR036942">
    <property type="entry name" value="Beta-barrel_TonB_sf"/>
</dbReference>
<evidence type="ECO:0000256" key="9">
    <source>
        <dbReference type="ARBA" id="ARBA00023136"/>
    </source>
</evidence>
<keyword evidence="8 12" id="KW-0798">TonB box</keyword>
<organism evidence="16 17">
    <name type="scientific">Hyphococcus aureus</name>
    <dbReference type="NCBI Taxonomy" id="2666033"/>
    <lineage>
        <taxon>Bacteria</taxon>
        <taxon>Pseudomonadati</taxon>
        <taxon>Pseudomonadota</taxon>
        <taxon>Alphaproteobacteria</taxon>
        <taxon>Parvularculales</taxon>
        <taxon>Parvularculaceae</taxon>
        <taxon>Hyphococcus</taxon>
    </lineage>
</organism>
<evidence type="ECO:0000256" key="7">
    <source>
        <dbReference type="ARBA" id="ARBA00023065"/>
    </source>
</evidence>
<evidence type="ECO:0000313" key="16">
    <source>
        <dbReference type="EMBL" id="MFC6035713.1"/>
    </source>
</evidence>
<evidence type="ECO:0000256" key="11">
    <source>
        <dbReference type="PROSITE-ProRule" id="PRU01360"/>
    </source>
</evidence>
<keyword evidence="9 11" id="KW-0472">Membrane</keyword>
<dbReference type="Proteomes" id="UP001596116">
    <property type="component" value="Unassembled WGS sequence"/>
</dbReference>
<dbReference type="SUPFAM" id="SSF56935">
    <property type="entry name" value="Porins"/>
    <property type="match status" value="1"/>
</dbReference>
<sequence>MGIASKHARALLCATALATLCTPALAFAQTGTEGGGDRAASSGDQIVVTARRRDESIQDVPAQVTVLNSTAIQNRGIERPADFIEQVPNVTFVETQNAGTSFLVIRGISQARNSEPSAAIVVDGVPMTQPAQFNQALIDIEQIEVLKGPQGALYGRNAIGGAIVITTKKPSDEFEAKFTAGYESGPGYKLQGAVNVPLADNFYMRGAVSWRDTEGFLNNVNTTDASAEENVDPVEDLNARVSFLYEPTDNFSADLRLSADLLDTRALYYVIPDFSDPNFNNPNFTDRPINLNNSGVNERDIYDAALKLSYETSYGAFTSITGFNSVEELLTGDGYPFDPFGPFPINRVGFNFSQTQFLDVETFTQELRFTSPSDNRFRWMAGGQIYVTDRYISTGNQIDTGAGVIPVYRTPSTDPAHPQLTFLADSQDQFAWAVYLNTSFDILDNLELSLNLRYDHDKRENTTLTPAAFLPCAPGPDCGTGVVRENTWDDWQPQAVLRYTPTDDLTLFASYSRGFRSGGFNQTGVGGLADASGFFNVGDLFDQETANTYEAGFKSSFMDGRVNLNASGYFTKAEGTYFFVFIAANSTQNLGNIDEVEYKGFDVELNANLTDNLSFNAGFGYTDSEITEFPDPVAIGGAAPLVSKYTVNVGAEYRAPIWGDVDALVRVDYNRLGDTTFTIPFSAPELALDAFPVERDPVDLVNLRAGITNDQWSLMFWSRNLFDEEYNTEYSPGGFLFKAQPMRWGVDLTVRF</sequence>
<evidence type="ECO:0000259" key="15">
    <source>
        <dbReference type="Pfam" id="PF07715"/>
    </source>
</evidence>
<evidence type="ECO:0000256" key="2">
    <source>
        <dbReference type="ARBA" id="ARBA00022448"/>
    </source>
</evidence>
<evidence type="ECO:0000313" key="17">
    <source>
        <dbReference type="Proteomes" id="UP001596116"/>
    </source>
</evidence>